<feature type="chain" id="PRO_5002246237" description="Copper acquisition factor BIM1-like domain-containing protein" evidence="10">
    <location>
        <begin position="22"/>
        <end position="288"/>
    </location>
</feature>
<evidence type="ECO:0000256" key="10">
    <source>
        <dbReference type="SAM" id="SignalP"/>
    </source>
</evidence>
<dbReference type="InterPro" id="IPR046936">
    <property type="entry name" value="BIM1-like"/>
</dbReference>
<dbReference type="VEuPathDB" id="FungiDB:Z520_01587"/>
<organism evidence="12 13">
    <name type="scientific">Fonsecaea multimorphosa CBS 102226</name>
    <dbReference type="NCBI Taxonomy" id="1442371"/>
    <lineage>
        <taxon>Eukaryota</taxon>
        <taxon>Fungi</taxon>
        <taxon>Dikarya</taxon>
        <taxon>Ascomycota</taxon>
        <taxon>Pezizomycotina</taxon>
        <taxon>Eurotiomycetes</taxon>
        <taxon>Chaetothyriomycetidae</taxon>
        <taxon>Chaetothyriales</taxon>
        <taxon>Herpotrichiellaceae</taxon>
        <taxon>Fonsecaea</taxon>
    </lineage>
</organism>
<evidence type="ECO:0000256" key="3">
    <source>
        <dbReference type="ARBA" id="ARBA00022622"/>
    </source>
</evidence>
<keyword evidence="7" id="KW-0449">Lipoprotein</keyword>
<dbReference type="Proteomes" id="UP000053411">
    <property type="component" value="Unassembled WGS sequence"/>
</dbReference>
<dbReference type="EMBL" id="KN848063">
    <property type="protein sequence ID" value="KIY03120.1"/>
    <property type="molecule type" value="Genomic_DNA"/>
</dbReference>
<name>A0A0D2KI08_9EURO</name>
<evidence type="ECO:0000256" key="5">
    <source>
        <dbReference type="ARBA" id="ARBA00023136"/>
    </source>
</evidence>
<evidence type="ECO:0000313" key="12">
    <source>
        <dbReference type="EMBL" id="KIY03120.1"/>
    </source>
</evidence>
<dbReference type="CDD" id="cd21176">
    <property type="entry name" value="LPMO_auxiliary-like"/>
    <property type="match status" value="1"/>
</dbReference>
<reference evidence="12 13" key="1">
    <citation type="submission" date="2015-01" db="EMBL/GenBank/DDBJ databases">
        <title>The Genome Sequence of Fonsecaea multimorphosa CBS 102226.</title>
        <authorList>
            <consortium name="The Broad Institute Genomics Platform"/>
            <person name="Cuomo C."/>
            <person name="de Hoog S."/>
            <person name="Gorbushina A."/>
            <person name="Stielow B."/>
            <person name="Teixiera M."/>
            <person name="Abouelleil A."/>
            <person name="Chapman S.B."/>
            <person name="Priest M."/>
            <person name="Young S.K."/>
            <person name="Wortman J."/>
            <person name="Nusbaum C."/>
            <person name="Birren B."/>
        </authorList>
    </citation>
    <scope>NUCLEOTIDE SEQUENCE [LARGE SCALE GENOMIC DNA]</scope>
    <source>
        <strain evidence="12 13">CBS 102226</strain>
    </source>
</reference>
<evidence type="ECO:0000256" key="9">
    <source>
        <dbReference type="SAM" id="Phobius"/>
    </source>
</evidence>
<accession>A0A0D2KI08</accession>
<feature type="domain" description="Copper acquisition factor BIM1-like" evidence="11">
    <location>
        <begin position="32"/>
        <end position="177"/>
    </location>
</feature>
<dbReference type="PANTHER" id="PTHR34992:SF5">
    <property type="entry name" value="ANCHORED PROTEIN, PUTATIVE (AFU_ORTHOLOGUE AFUA_6G02800)-RELATED"/>
    <property type="match status" value="1"/>
</dbReference>
<dbReference type="GO" id="GO:0005886">
    <property type="term" value="C:plasma membrane"/>
    <property type="evidence" value="ECO:0007669"/>
    <property type="project" value="UniProtKB-SubCell"/>
</dbReference>
<feature type="transmembrane region" description="Helical" evidence="9">
    <location>
        <begin position="221"/>
        <end position="244"/>
    </location>
</feature>
<sequence length="288" mass="31014">MGLLASVLFCCCVLAAKYALSQEHGEEYEKTMGPVAFLWPPDREWGAAQDNTAPCGSAASVVNRTEFPLLNGQIALVAQDESWSIQVAISHKNDPTSNDDFEIVIAAMRIPELDEGHQCYPVPNPSADIEALSNATLQIQYTSDFEDDRNETYYACADITYVPTSQFTYQVPCFNATVDDFNITDSDPGLSSSASASGATATSEATGAAELSSSSGLSGGAIAGIVVGTVVGVAAFLGVFFFLWRRSQQKRRLRQQEASVRNVKWEDHHQGSGPASQASDRDIALRKL</sequence>
<evidence type="ECO:0000313" key="13">
    <source>
        <dbReference type="Proteomes" id="UP000053411"/>
    </source>
</evidence>
<keyword evidence="6" id="KW-0325">Glycoprotein</keyword>
<feature type="region of interest" description="Disordered" evidence="8">
    <location>
        <begin position="259"/>
        <end position="281"/>
    </location>
</feature>
<keyword evidence="9" id="KW-0812">Transmembrane</keyword>
<dbReference type="GO" id="GO:0098552">
    <property type="term" value="C:side of membrane"/>
    <property type="evidence" value="ECO:0007669"/>
    <property type="project" value="UniProtKB-KW"/>
</dbReference>
<evidence type="ECO:0000256" key="2">
    <source>
        <dbReference type="ARBA" id="ARBA00022475"/>
    </source>
</evidence>
<dbReference type="PANTHER" id="PTHR34992">
    <property type="entry name" value="HYPHAL ANASTAMOSIS-7 PROTEIN"/>
    <property type="match status" value="1"/>
</dbReference>
<keyword evidence="4 10" id="KW-0732">Signal</keyword>
<keyword evidence="3" id="KW-0336">GPI-anchor</keyword>
<evidence type="ECO:0000259" key="11">
    <source>
        <dbReference type="Pfam" id="PF20238"/>
    </source>
</evidence>
<dbReference type="OrthoDB" id="2587363at2759"/>
<evidence type="ECO:0000256" key="6">
    <source>
        <dbReference type="ARBA" id="ARBA00023180"/>
    </source>
</evidence>
<gene>
    <name evidence="12" type="ORF">Z520_01587</name>
</gene>
<keyword evidence="2" id="KW-1003">Cell membrane</keyword>
<evidence type="ECO:0000256" key="7">
    <source>
        <dbReference type="ARBA" id="ARBA00023288"/>
    </source>
</evidence>
<dbReference type="AlphaFoldDB" id="A0A0D2KI08"/>
<keyword evidence="5 9" id="KW-0472">Membrane</keyword>
<keyword evidence="9" id="KW-1133">Transmembrane helix</keyword>
<proteinExistence type="predicted"/>
<comment type="subcellular location">
    <subcellularLocation>
        <location evidence="1">Cell membrane</location>
        <topology evidence="1">Lipid-anchor</topology>
        <topology evidence="1">GPI-anchor</topology>
    </subcellularLocation>
</comment>
<dbReference type="Pfam" id="PF20238">
    <property type="entry name" value="BIM1-like_dom"/>
    <property type="match status" value="1"/>
</dbReference>
<dbReference type="InterPro" id="IPR046530">
    <property type="entry name" value="BIM1-like_dom"/>
</dbReference>
<dbReference type="GeneID" id="27707333"/>
<protein>
    <recommendedName>
        <fullName evidence="11">Copper acquisition factor BIM1-like domain-containing protein</fullName>
    </recommendedName>
</protein>
<feature type="signal peptide" evidence="10">
    <location>
        <begin position="1"/>
        <end position="21"/>
    </location>
</feature>
<dbReference type="RefSeq" id="XP_016637242.1">
    <property type="nucleotide sequence ID" value="XM_016772103.1"/>
</dbReference>
<evidence type="ECO:0000256" key="4">
    <source>
        <dbReference type="ARBA" id="ARBA00022729"/>
    </source>
</evidence>
<evidence type="ECO:0000256" key="8">
    <source>
        <dbReference type="SAM" id="MobiDB-lite"/>
    </source>
</evidence>
<keyword evidence="13" id="KW-1185">Reference proteome</keyword>
<evidence type="ECO:0000256" key="1">
    <source>
        <dbReference type="ARBA" id="ARBA00004609"/>
    </source>
</evidence>